<evidence type="ECO:0000256" key="1">
    <source>
        <dbReference type="ARBA" id="ARBA00022723"/>
    </source>
</evidence>
<feature type="compositionally biased region" description="Basic and acidic residues" evidence="5">
    <location>
        <begin position="26"/>
        <end position="45"/>
    </location>
</feature>
<feature type="compositionally biased region" description="Acidic residues" evidence="5">
    <location>
        <begin position="103"/>
        <end position="129"/>
    </location>
</feature>
<dbReference type="OrthoDB" id="10025028at2759"/>
<dbReference type="Pfam" id="PF06467">
    <property type="entry name" value="zf-FCS"/>
    <property type="match status" value="1"/>
</dbReference>
<name>A0A8S4AKQ7_9TELE</name>
<feature type="compositionally biased region" description="Basic and acidic residues" evidence="5">
    <location>
        <begin position="143"/>
        <end position="153"/>
    </location>
</feature>
<dbReference type="SMART" id="SM00746">
    <property type="entry name" value="TRASH"/>
    <property type="match status" value="4"/>
</dbReference>
<evidence type="ECO:0000256" key="2">
    <source>
        <dbReference type="ARBA" id="ARBA00022737"/>
    </source>
</evidence>
<evidence type="ECO:0000256" key="4">
    <source>
        <dbReference type="ARBA" id="ARBA00022833"/>
    </source>
</evidence>
<organism evidence="7 8">
    <name type="scientific">Menidia menidia</name>
    <name type="common">Atlantic silverside</name>
    <dbReference type="NCBI Taxonomy" id="238744"/>
    <lineage>
        <taxon>Eukaryota</taxon>
        <taxon>Metazoa</taxon>
        <taxon>Chordata</taxon>
        <taxon>Craniata</taxon>
        <taxon>Vertebrata</taxon>
        <taxon>Euteleostomi</taxon>
        <taxon>Actinopterygii</taxon>
        <taxon>Neopterygii</taxon>
        <taxon>Teleostei</taxon>
        <taxon>Neoteleostei</taxon>
        <taxon>Acanthomorphata</taxon>
        <taxon>Ovalentaria</taxon>
        <taxon>Atherinomorphae</taxon>
        <taxon>Atheriniformes</taxon>
        <taxon>Atherinopsidae</taxon>
        <taxon>Menidiinae</taxon>
        <taxon>Menidia</taxon>
    </lineage>
</organism>
<feature type="domain" description="TRASH" evidence="6">
    <location>
        <begin position="405"/>
        <end position="444"/>
    </location>
</feature>
<feature type="region of interest" description="Disordered" evidence="5">
    <location>
        <begin position="1"/>
        <end position="257"/>
    </location>
</feature>
<feature type="domain" description="TRASH" evidence="6">
    <location>
        <begin position="363"/>
        <end position="399"/>
    </location>
</feature>
<reference evidence="7" key="1">
    <citation type="submission" date="2021-05" db="EMBL/GenBank/DDBJ databases">
        <authorList>
            <person name="Tigano A."/>
        </authorList>
    </citation>
    <scope>NUCLEOTIDE SEQUENCE</scope>
</reference>
<keyword evidence="3" id="KW-0863">Zinc-finger</keyword>
<dbReference type="InterPro" id="IPR051284">
    <property type="entry name" value="ZnF_MYMT-QRICH1"/>
</dbReference>
<keyword evidence="1" id="KW-0479">Metal-binding</keyword>
<evidence type="ECO:0000313" key="7">
    <source>
        <dbReference type="EMBL" id="CAG5866146.1"/>
    </source>
</evidence>
<feature type="domain" description="TRASH" evidence="6">
    <location>
        <begin position="590"/>
        <end position="625"/>
    </location>
</feature>
<evidence type="ECO:0000313" key="8">
    <source>
        <dbReference type="Proteomes" id="UP000677803"/>
    </source>
</evidence>
<accession>A0A8S4AKQ7</accession>
<dbReference type="EMBL" id="CAJRST010002224">
    <property type="protein sequence ID" value="CAG5866146.1"/>
    <property type="molecule type" value="Genomic_DNA"/>
</dbReference>
<feature type="compositionally biased region" description="Polar residues" evidence="5">
    <location>
        <begin position="198"/>
        <end position="212"/>
    </location>
</feature>
<feature type="compositionally biased region" description="Basic and acidic residues" evidence="5">
    <location>
        <begin position="52"/>
        <end position="66"/>
    </location>
</feature>
<proteinExistence type="predicted"/>
<dbReference type="PANTHER" id="PTHR45736:SF5">
    <property type="entry name" value="ZINC FINGER MYM-TYPE PROTEIN 4"/>
    <property type="match status" value="1"/>
</dbReference>
<dbReference type="InterPro" id="IPR010507">
    <property type="entry name" value="Znf_MYM"/>
</dbReference>
<sequence>MSRVFDEVMGLGDFADSSRGSVSSSKSEEKGPEETSEQGENRVMEEDSNGSKMEEKGEERVGESQKQDSVINVGTRDGEEGGSGGSASDDAVDGLPVYGPEEEKVEDEEEVEKVEEEVEKVEEEEEEEDWHFALPMGSLEDTDVGKAKAKGDQTEPGTIVTPEKASVSKQGGEEEEEEKEEEEEEKEEERGKEGSGESANTSHSSQEENPPQESREDGVQNQTEETEESRPGERSEGAPVEESPPPPPPPAPSIKEEPLDEGYDAALLPQSSIRQIKEELEQQEEELRISSVYSVGGGGTFTSPTMPTAVQLQAPTAFFIPSRGAVLQAVAPLPVRPPAVVPATVHSLAPRPPPPAVPGSVRCSGCSKVLLKGQTAFQRKGSTQLFCSTVCLTGHLPPANKNRACFQCHREIFQPRDMITIPGDDNTIMYFCGQFCLSVFRHKRKQVDNVPDKRTDKRTETKPEKPPEKQLEPMPDKPVCSVCKVTNKQQFKQEVASRQPEQVWLPCSFCCGFALRTLSSHYGGKVEEFCRPHCMSQFTVLYYGPLWGEGGGVLPPTLHVPVHRALLRGCQQQFKQEVASRQPEQVWLPCSFCCGFALRTLSSHYGGKVEEFCRPHCMSQFTVLYYGVEEFCRPHCMSQFTVLYYGVEEFCRPHCMSQFTVLYYGVSAMVPLQVYSP</sequence>
<evidence type="ECO:0000256" key="3">
    <source>
        <dbReference type="ARBA" id="ARBA00022771"/>
    </source>
</evidence>
<evidence type="ECO:0000256" key="5">
    <source>
        <dbReference type="SAM" id="MobiDB-lite"/>
    </source>
</evidence>
<keyword evidence="4" id="KW-0862">Zinc</keyword>
<keyword evidence="2" id="KW-0677">Repeat</keyword>
<dbReference type="GO" id="GO:0008270">
    <property type="term" value="F:zinc ion binding"/>
    <property type="evidence" value="ECO:0007669"/>
    <property type="project" value="UniProtKB-KW"/>
</dbReference>
<protein>
    <submittedName>
        <fullName evidence="7">(Atlantic silverside) hypothetical protein</fullName>
    </submittedName>
</protein>
<comment type="caution">
    <text evidence="7">The sequence shown here is derived from an EMBL/GenBank/DDBJ whole genome shotgun (WGS) entry which is preliminary data.</text>
</comment>
<feature type="domain" description="TRASH" evidence="6">
    <location>
        <begin position="507"/>
        <end position="542"/>
    </location>
</feature>
<dbReference type="Proteomes" id="UP000677803">
    <property type="component" value="Unassembled WGS sequence"/>
</dbReference>
<evidence type="ECO:0000259" key="6">
    <source>
        <dbReference type="SMART" id="SM00746"/>
    </source>
</evidence>
<feature type="compositionally biased region" description="Pro residues" evidence="5">
    <location>
        <begin position="242"/>
        <end position="252"/>
    </location>
</feature>
<dbReference type="PANTHER" id="PTHR45736">
    <property type="entry name" value="ZINC FINGER MYM-TYPE PROTEIN"/>
    <property type="match status" value="1"/>
</dbReference>
<dbReference type="InterPro" id="IPR011017">
    <property type="entry name" value="TRASH_dom"/>
</dbReference>
<feature type="compositionally biased region" description="Acidic residues" evidence="5">
    <location>
        <begin position="173"/>
        <end position="187"/>
    </location>
</feature>
<dbReference type="AlphaFoldDB" id="A0A8S4AKQ7"/>
<keyword evidence="8" id="KW-1185">Reference proteome</keyword>
<feature type="region of interest" description="Disordered" evidence="5">
    <location>
        <begin position="447"/>
        <end position="475"/>
    </location>
</feature>
<dbReference type="SUPFAM" id="SSF57716">
    <property type="entry name" value="Glucocorticoid receptor-like (DNA-binding domain)"/>
    <property type="match status" value="1"/>
</dbReference>
<gene>
    <name evidence="7" type="ORF">MMEN_LOCUS2895</name>
</gene>